<dbReference type="OrthoDB" id="8479870at2"/>
<evidence type="ECO:0000259" key="5">
    <source>
        <dbReference type="PROSITE" id="PS50931"/>
    </source>
</evidence>
<organism evidence="6 7">
    <name type="scientific">Thalassospira alkalitolerans</name>
    <dbReference type="NCBI Taxonomy" id="1293890"/>
    <lineage>
        <taxon>Bacteria</taxon>
        <taxon>Pseudomonadati</taxon>
        <taxon>Pseudomonadota</taxon>
        <taxon>Alphaproteobacteria</taxon>
        <taxon>Rhodospirillales</taxon>
        <taxon>Thalassospiraceae</taxon>
        <taxon>Thalassospira</taxon>
    </lineage>
</organism>
<accession>A0A1Y2L869</accession>
<dbReference type="RefSeq" id="WP_085620240.1">
    <property type="nucleotide sequence ID" value="NZ_JFKB01000012.1"/>
</dbReference>
<dbReference type="SUPFAM" id="SSF53850">
    <property type="entry name" value="Periplasmic binding protein-like II"/>
    <property type="match status" value="1"/>
</dbReference>
<keyword evidence="7" id="KW-1185">Reference proteome</keyword>
<dbReference type="Pfam" id="PF03466">
    <property type="entry name" value="LysR_substrate"/>
    <property type="match status" value="1"/>
</dbReference>
<proteinExistence type="inferred from homology"/>
<dbReference type="InterPro" id="IPR000847">
    <property type="entry name" value="LysR_HTH_N"/>
</dbReference>
<evidence type="ECO:0000256" key="1">
    <source>
        <dbReference type="ARBA" id="ARBA00009437"/>
    </source>
</evidence>
<dbReference type="PROSITE" id="PS50931">
    <property type="entry name" value="HTH_LYSR"/>
    <property type="match status" value="1"/>
</dbReference>
<dbReference type="GO" id="GO:0010628">
    <property type="term" value="P:positive regulation of gene expression"/>
    <property type="evidence" value="ECO:0007669"/>
    <property type="project" value="TreeGrafter"/>
</dbReference>
<evidence type="ECO:0000256" key="2">
    <source>
        <dbReference type="ARBA" id="ARBA00023015"/>
    </source>
</evidence>
<evidence type="ECO:0000313" key="6">
    <source>
        <dbReference type="EMBL" id="OSQ46207.1"/>
    </source>
</evidence>
<gene>
    <name evidence="6" type="ORF">TALK_16470</name>
</gene>
<name>A0A1Y2L869_9PROT</name>
<dbReference type="GO" id="GO:0043565">
    <property type="term" value="F:sequence-specific DNA binding"/>
    <property type="evidence" value="ECO:0007669"/>
    <property type="project" value="TreeGrafter"/>
</dbReference>
<feature type="domain" description="HTH lysR-type" evidence="5">
    <location>
        <begin position="1"/>
        <end position="58"/>
    </location>
</feature>
<dbReference type="InterPro" id="IPR036390">
    <property type="entry name" value="WH_DNA-bd_sf"/>
</dbReference>
<evidence type="ECO:0000313" key="7">
    <source>
        <dbReference type="Proteomes" id="UP000193396"/>
    </source>
</evidence>
<dbReference type="PRINTS" id="PR00039">
    <property type="entry name" value="HTHLYSR"/>
</dbReference>
<dbReference type="PANTHER" id="PTHR30427">
    <property type="entry name" value="TRANSCRIPTIONAL ACTIVATOR PROTEIN LYSR"/>
    <property type="match status" value="1"/>
</dbReference>
<protein>
    <recommendedName>
        <fullName evidence="5">HTH lysR-type domain-containing protein</fullName>
    </recommendedName>
</protein>
<keyword evidence="3" id="KW-0238">DNA-binding</keyword>
<dbReference type="SUPFAM" id="SSF46785">
    <property type="entry name" value="Winged helix' DNA-binding domain"/>
    <property type="match status" value="1"/>
</dbReference>
<dbReference type="Pfam" id="PF00126">
    <property type="entry name" value="HTH_1"/>
    <property type="match status" value="1"/>
</dbReference>
<keyword evidence="4" id="KW-0804">Transcription</keyword>
<comment type="caution">
    <text evidence="6">The sequence shown here is derived from an EMBL/GenBank/DDBJ whole genome shotgun (WGS) entry which is preliminary data.</text>
</comment>
<dbReference type="GO" id="GO:0003700">
    <property type="term" value="F:DNA-binding transcription factor activity"/>
    <property type="evidence" value="ECO:0007669"/>
    <property type="project" value="InterPro"/>
</dbReference>
<keyword evidence="2" id="KW-0805">Transcription regulation</keyword>
<dbReference type="Gene3D" id="1.10.10.10">
    <property type="entry name" value="Winged helix-like DNA-binding domain superfamily/Winged helix DNA-binding domain"/>
    <property type="match status" value="1"/>
</dbReference>
<dbReference type="InterPro" id="IPR005119">
    <property type="entry name" value="LysR_subst-bd"/>
</dbReference>
<evidence type="ECO:0000256" key="3">
    <source>
        <dbReference type="ARBA" id="ARBA00023125"/>
    </source>
</evidence>
<dbReference type="STRING" id="1293890.TALK_16470"/>
<dbReference type="EMBL" id="JFKB01000012">
    <property type="protein sequence ID" value="OSQ46207.1"/>
    <property type="molecule type" value="Genomic_DNA"/>
</dbReference>
<dbReference type="PANTHER" id="PTHR30427:SF1">
    <property type="entry name" value="TRANSCRIPTIONAL ACTIVATOR PROTEIN LYSR"/>
    <property type="match status" value="1"/>
</dbReference>
<dbReference type="InterPro" id="IPR036388">
    <property type="entry name" value="WH-like_DNA-bd_sf"/>
</dbReference>
<dbReference type="AlphaFoldDB" id="A0A1Y2L869"/>
<sequence>MHLSQLAAFREVMTAGSLSQAARNLNRTQPAISLAIKALEQNLGLVLFLREGRRLIPVPEAYYLLSESDVLLTRLDALNSTMKSLASAHSGHLRIAAMPGPSTYLMPSFLSREIGANAAIRLALSSRNTIQIRKLVGSQSLDFGFGDGGTDKETDHRLYDAERITARCFCALSQDHPLAQKSEISIADLDHQPMGFLPDGHFLNTNLEKSFADAGCALNTTVECQFFLPLLHFVAAGQCLAIVDPLAVATEYAMQSTTQKVCFRPLSDDITYEYAIYTPIHRPLSKLAERIRDGWRSEVLRILTDLGAEPVLLCRDD</sequence>
<reference evidence="6 7" key="1">
    <citation type="submission" date="2014-03" db="EMBL/GenBank/DDBJ databases">
        <title>The draft genome sequence of Thalassospira alkalitolerans JCM 18968.</title>
        <authorList>
            <person name="Lai Q."/>
            <person name="Shao Z."/>
        </authorList>
    </citation>
    <scope>NUCLEOTIDE SEQUENCE [LARGE SCALE GENOMIC DNA]</scope>
    <source>
        <strain evidence="6 7">JCM 18968</strain>
    </source>
</reference>
<evidence type="ECO:0000256" key="4">
    <source>
        <dbReference type="ARBA" id="ARBA00023163"/>
    </source>
</evidence>
<dbReference type="Gene3D" id="3.40.190.10">
    <property type="entry name" value="Periplasmic binding protein-like II"/>
    <property type="match status" value="2"/>
</dbReference>
<comment type="similarity">
    <text evidence="1">Belongs to the LysR transcriptional regulatory family.</text>
</comment>
<dbReference type="Proteomes" id="UP000193396">
    <property type="component" value="Unassembled WGS sequence"/>
</dbReference>